<dbReference type="KEGG" id="suam:BOO69_03080"/>
<keyword evidence="2" id="KW-1185">Reference proteome</keyword>
<dbReference type="PIRSF" id="PIRSF029730">
    <property type="entry name" value="UCP029730"/>
    <property type="match status" value="1"/>
</dbReference>
<dbReference type="Proteomes" id="UP000181897">
    <property type="component" value="Chromosome"/>
</dbReference>
<dbReference type="AlphaFoldDB" id="A0A1J0WEC5"/>
<evidence type="ECO:0000313" key="2">
    <source>
        <dbReference type="Proteomes" id="UP000181897"/>
    </source>
</evidence>
<dbReference type="OrthoDB" id="9815326at2"/>
<dbReference type="InterPro" id="IPR007709">
    <property type="entry name" value="N-FG_amidohydro"/>
</dbReference>
<organism evidence="1 2">
    <name type="scientific">Sulfitobacter alexandrii</name>
    <dbReference type="NCBI Taxonomy" id="1917485"/>
    <lineage>
        <taxon>Bacteria</taxon>
        <taxon>Pseudomonadati</taxon>
        <taxon>Pseudomonadota</taxon>
        <taxon>Alphaproteobacteria</taxon>
        <taxon>Rhodobacterales</taxon>
        <taxon>Roseobacteraceae</taxon>
        <taxon>Sulfitobacter</taxon>
    </lineage>
</organism>
<dbReference type="InterPro" id="IPR011227">
    <property type="entry name" value="UCP029730"/>
</dbReference>
<sequence>MGRTTDHAEAVGVAEVNPSGTSSIVLICEHASHHIPDDFKGLGLAPDALQSHAAWDPGAMAVAERLSARLDAKLLAGTVSRLVYDLNRPPDAPGAMPEQSEVFAVPGNRDLTQAARAERAARYYQPFHDRIEEVMAVIDAPILVTVHSFTPVFLGQRRAVEIGVLHDADSRLADAMLACAEAHTQSDVQRNAPYGPQDGVMHTLHLHGIAQDRLNVMLEIRNDLIGTADDQDRMAQMIAGWLADACARLGAGERVSCVA</sequence>
<dbReference type="SUPFAM" id="SSF53187">
    <property type="entry name" value="Zn-dependent exopeptidases"/>
    <property type="match status" value="1"/>
</dbReference>
<protein>
    <submittedName>
        <fullName evidence="1">N-formylglutamate amidohydrolase</fullName>
    </submittedName>
</protein>
<dbReference type="RefSeq" id="WP_071970201.1">
    <property type="nucleotide sequence ID" value="NZ_CP018076.1"/>
</dbReference>
<proteinExistence type="predicted"/>
<name>A0A1J0WEC5_9RHOB</name>
<dbReference type="STRING" id="1917485.BOO69_03080"/>
<evidence type="ECO:0000313" key="1">
    <source>
        <dbReference type="EMBL" id="APE42510.1"/>
    </source>
</evidence>
<dbReference type="EMBL" id="CP018076">
    <property type="protein sequence ID" value="APE42510.1"/>
    <property type="molecule type" value="Genomic_DNA"/>
</dbReference>
<dbReference type="Pfam" id="PF05013">
    <property type="entry name" value="FGase"/>
    <property type="match status" value="1"/>
</dbReference>
<dbReference type="Gene3D" id="3.40.630.40">
    <property type="entry name" value="Zn-dependent exopeptidases"/>
    <property type="match status" value="1"/>
</dbReference>
<reference evidence="1 2" key="1">
    <citation type="submission" date="2016-11" db="EMBL/GenBank/DDBJ databases">
        <title>Complete genome sequence of Sulfitobacter sp. AM1-D1, a toxic bacteria associated with marine dinoflagellate Alexandrium minutum in East China Sea.</title>
        <authorList>
            <person name="Yang Q."/>
            <person name="Zhang X."/>
            <person name="Tian X."/>
        </authorList>
    </citation>
    <scope>NUCLEOTIDE SEQUENCE [LARGE SCALE GENOMIC DNA]</scope>
    <source>
        <strain evidence="1 2">AM1-D1</strain>
    </source>
</reference>
<keyword evidence="1" id="KW-0378">Hydrolase</keyword>
<accession>A0A1J0WEC5</accession>
<gene>
    <name evidence="1" type="ORF">BOO69_03080</name>
</gene>
<dbReference type="GO" id="GO:0016787">
    <property type="term" value="F:hydrolase activity"/>
    <property type="evidence" value="ECO:0007669"/>
    <property type="project" value="UniProtKB-KW"/>
</dbReference>